<feature type="compositionally biased region" description="Polar residues" evidence="1">
    <location>
        <begin position="25"/>
        <end position="37"/>
    </location>
</feature>
<reference evidence="2 3" key="1">
    <citation type="journal article" date="2014" name="Genome Announc.">
        <title>Draft Genome Sequence of Lysobacter capsici AZ78, a Bacterium Antagonistic to Plant-Pathogenic Oomycetes.</title>
        <authorList>
            <person name="Puopolo G."/>
            <person name="Sonego P."/>
            <person name="Engelen K."/>
            <person name="Pertot I."/>
        </authorList>
    </citation>
    <scope>NUCLEOTIDE SEQUENCE [LARGE SCALE GENOMIC DNA]</scope>
    <source>
        <strain evidence="2 3">AZ78</strain>
    </source>
</reference>
<evidence type="ECO:0000313" key="2">
    <source>
        <dbReference type="EMBL" id="KWS07189.1"/>
    </source>
</evidence>
<keyword evidence="3" id="KW-1185">Reference proteome</keyword>
<accession>A0A108UDX6</accession>
<evidence type="ECO:0000313" key="3">
    <source>
        <dbReference type="Proteomes" id="UP000023435"/>
    </source>
</evidence>
<dbReference type="EMBL" id="JAJA02000001">
    <property type="protein sequence ID" value="KWS07189.1"/>
    <property type="molecule type" value="Genomic_DNA"/>
</dbReference>
<name>A0A108UDX6_9GAMM</name>
<proteinExistence type="predicted"/>
<feature type="region of interest" description="Disordered" evidence="1">
    <location>
        <begin position="25"/>
        <end position="55"/>
    </location>
</feature>
<comment type="caution">
    <text evidence="2">The sequence shown here is derived from an EMBL/GenBank/DDBJ whole genome shotgun (WGS) entry which is preliminary data.</text>
</comment>
<feature type="compositionally biased region" description="Basic and acidic residues" evidence="1">
    <location>
        <begin position="38"/>
        <end position="47"/>
    </location>
</feature>
<evidence type="ECO:0000256" key="1">
    <source>
        <dbReference type="SAM" id="MobiDB-lite"/>
    </source>
</evidence>
<gene>
    <name evidence="2" type="ORF">AZ78_4750</name>
</gene>
<sequence>MFFVGPCRVRLAWGDLRGVWFRGQGNRQYGQTGGNETRLQERREPRPRNLLASYA</sequence>
<organism evidence="2 3">
    <name type="scientific">Lysobacter capsici AZ78</name>
    <dbReference type="NCBI Taxonomy" id="1444315"/>
    <lineage>
        <taxon>Bacteria</taxon>
        <taxon>Pseudomonadati</taxon>
        <taxon>Pseudomonadota</taxon>
        <taxon>Gammaproteobacteria</taxon>
        <taxon>Lysobacterales</taxon>
        <taxon>Lysobacteraceae</taxon>
        <taxon>Lysobacter</taxon>
    </lineage>
</organism>
<protein>
    <submittedName>
        <fullName evidence="2">Uncharacterized protein</fullName>
    </submittedName>
</protein>
<dbReference type="AlphaFoldDB" id="A0A108UDX6"/>
<dbReference type="Proteomes" id="UP000023435">
    <property type="component" value="Unassembled WGS sequence"/>
</dbReference>